<sequence>MVSVETILRWILYLTIFTGFFGSTLEVYRFNNFSIFAFRIFLILLIYIFVIFLFQSGKLNLKNINVKNYMLFFVFWLLYASISISWAVSVNDAIREIFFLFSGVALIILMVMLLNDKKSIYSVYYIWLLVVLISLIVAIWEISTGDHLFSSKLYGETRQHVMYNPTSLFYNQNDFATFLTLSFPLVLMSFVFFKKKVLKIIGLLMALILIYVLIETGSRANLLALVLQFFVYIFLFTSLSMKLKLVIVSPFIVSLLIYLEPAFIYIPVEIVEQIKSVYEDAFLDGGSIVIRLNLIKSGIYHAISSWGIGVGAANIETYIANYDLFYTGNVTNVHNWWVELLSNYGVIILLGYIILYFNILKKLYIYYVQNFDVKMKLLCKAIFIGLIGFIIGSTSPSSLMTHTYKWVYFGLSITLLNYLATKEKSDVSINSWTHHG</sequence>
<comment type="caution">
    <text evidence="7">The sequence shown here is derived from an EMBL/GenBank/DDBJ whole genome shotgun (WGS) entry which is preliminary data.</text>
</comment>
<keyword evidence="2 5" id="KW-0812">Transmembrane</keyword>
<reference evidence="7 8" key="1">
    <citation type="submission" date="2017-06" db="EMBL/GenBank/DDBJ databases">
        <title>Draft Genome Sequence of Natranaerobius trueperi halophilic, alkalithermophilic bacteria from soda lakes.</title>
        <authorList>
            <person name="Zhao B."/>
        </authorList>
    </citation>
    <scope>NUCLEOTIDE SEQUENCE [LARGE SCALE GENOMIC DNA]</scope>
    <source>
        <strain evidence="7 8">DSM 18760</strain>
    </source>
</reference>
<dbReference type="InterPro" id="IPR051533">
    <property type="entry name" value="WaaL-like"/>
</dbReference>
<feature type="transmembrane region" description="Helical" evidence="5">
    <location>
        <begin position="246"/>
        <end position="266"/>
    </location>
</feature>
<dbReference type="InterPro" id="IPR007016">
    <property type="entry name" value="O-antigen_ligase-rel_domated"/>
</dbReference>
<keyword evidence="4 5" id="KW-0472">Membrane</keyword>
<evidence type="ECO:0000259" key="6">
    <source>
        <dbReference type="Pfam" id="PF04932"/>
    </source>
</evidence>
<evidence type="ECO:0000256" key="3">
    <source>
        <dbReference type="ARBA" id="ARBA00022989"/>
    </source>
</evidence>
<feature type="transmembrane region" description="Helical" evidence="5">
    <location>
        <begin position="336"/>
        <end position="357"/>
    </location>
</feature>
<feature type="transmembrane region" description="Helical" evidence="5">
    <location>
        <begin position="377"/>
        <end position="397"/>
    </location>
</feature>
<keyword evidence="8" id="KW-1185">Reference proteome</keyword>
<feature type="transmembrane region" description="Helical" evidence="5">
    <location>
        <begin position="94"/>
        <end position="114"/>
    </location>
</feature>
<dbReference type="PANTHER" id="PTHR37422">
    <property type="entry name" value="TEICHURONIC ACID BIOSYNTHESIS PROTEIN TUAE"/>
    <property type="match status" value="1"/>
</dbReference>
<name>A0A226BY19_9FIRM</name>
<dbReference type="Pfam" id="PF04932">
    <property type="entry name" value="Wzy_C"/>
    <property type="match status" value="1"/>
</dbReference>
<dbReference type="RefSeq" id="WP_089024060.1">
    <property type="nucleotide sequence ID" value="NZ_NIQC01000023.1"/>
</dbReference>
<dbReference type="GO" id="GO:0016020">
    <property type="term" value="C:membrane"/>
    <property type="evidence" value="ECO:0007669"/>
    <property type="project" value="UniProtKB-SubCell"/>
</dbReference>
<dbReference type="PANTHER" id="PTHR37422:SF23">
    <property type="entry name" value="TEICHURONIC ACID BIOSYNTHESIS PROTEIN TUAE"/>
    <property type="match status" value="1"/>
</dbReference>
<feature type="transmembrane region" description="Helical" evidence="5">
    <location>
        <begin position="175"/>
        <end position="192"/>
    </location>
</feature>
<feature type="transmembrane region" description="Helical" evidence="5">
    <location>
        <begin position="220"/>
        <end position="239"/>
    </location>
</feature>
<evidence type="ECO:0000313" key="8">
    <source>
        <dbReference type="Proteomes" id="UP000214588"/>
    </source>
</evidence>
<feature type="transmembrane region" description="Helical" evidence="5">
    <location>
        <begin position="121"/>
        <end position="140"/>
    </location>
</feature>
<evidence type="ECO:0000256" key="2">
    <source>
        <dbReference type="ARBA" id="ARBA00022692"/>
    </source>
</evidence>
<accession>A0A226BY19</accession>
<gene>
    <name evidence="7" type="ORF">CDO51_09650</name>
</gene>
<organism evidence="7 8">
    <name type="scientific">Natranaerobius trueperi</name>
    <dbReference type="NCBI Taxonomy" id="759412"/>
    <lineage>
        <taxon>Bacteria</taxon>
        <taxon>Bacillati</taxon>
        <taxon>Bacillota</taxon>
        <taxon>Clostridia</taxon>
        <taxon>Natranaerobiales</taxon>
        <taxon>Natranaerobiaceae</taxon>
        <taxon>Natranaerobius</taxon>
    </lineage>
</organism>
<feature type="transmembrane region" description="Helical" evidence="5">
    <location>
        <begin position="7"/>
        <end position="28"/>
    </location>
</feature>
<evidence type="ECO:0000256" key="4">
    <source>
        <dbReference type="ARBA" id="ARBA00023136"/>
    </source>
</evidence>
<comment type="subcellular location">
    <subcellularLocation>
        <location evidence="1">Membrane</location>
        <topology evidence="1">Multi-pass membrane protein</topology>
    </subcellularLocation>
</comment>
<evidence type="ECO:0000313" key="7">
    <source>
        <dbReference type="EMBL" id="OWZ83234.1"/>
    </source>
</evidence>
<dbReference type="Proteomes" id="UP000214588">
    <property type="component" value="Unassembled WGS sequence"/>
</dbReference>
<keyword evidence="3 5" id="KW-1133">Transmembrane helix</keyword>
<protein>
    <recommendedName>
        <fullName evidence="6">O-antigen ligase-related domain-containing protein</fullName>
    </recommendedName>
</protein>
<feature type="domain" description="O-antigen ligase-related" evidence="6">
    <location>
        <begin position="205"/>
        <end position="352"/>
    </location>
</feature>
<dbReference type="AlphaFoldDB" id="A0A226BY19"/>
<feature type="transmembrane region" description="Helical" evidence="5">
    <location>
        <begin position="197"/>
        <end position="214"/>
    </location>
</feature>
<feature type="transmembrane region" description="Helical" evidence="5">
    <location>
        <begin position="66"/>
        <end position="88"/>
    </location>
</feature>
<proteinExistence type="predicted"/>
<dbReference type="EMBL" id="NIQC01000023">
    <property type="protein sequence ID" value="OWZ83234.1"/>
    <property type="molecule type" value="Genomic_DNA"/>
</dbReference>
<dbReference type="OrthoDB" id="9255580at2"/>
<feature type="transmembrane region" description="Helical" evidence="5">
    <location>
        <begin position="34"/>
        <end position="54"/>
    </location>
</feature>
<evidence type="ECO:0000256" key="1">
    <source>
        <dbReference type="ARBA" id="ARBA00004141"/>
    </source>
</evidence>
<evidence type="ECO:0000256" key="5">
    <source>
        <dbReference type="SAM" id="Phobius"/>
    </source>
</evidence>